<evidence type="ECO:0000313" key="1">
    <source>
        <dbReference type="EMBL" id="KIO17127.1"/>
    </source>
</evidence>
<evidence type="ECO:0000313" key="2">
    <source>
        <dbReference type="Proteomes" id="UP000054248"/>
    </source>
</evidence>
<keyword evidence="2" id="KW-1185">Reference proteome</keyword>
<reference evidence="2" key="2">
    <citation type="submission" date="2015-01" db="EMBL/GenBank/DDBJ databases">
        <title>Evolutionary Origins and Diversification of the Mycorrhizal Mutualists.</title>
        <authorList>
            <consortium name="DOE Joint Genome Institute"/>
            <consortium name="Mycorrhizal Genomics Consortium"/>
            <person name="Kohler A."/>
            <person name="Kuo A."/>
            <person name="Nagy L.G."/>
            <person name="Floudas D."/>
            <person name="Copeland A."/>
            <person name="Barry K.W."/>
            <person name="Cichocki N."/>
            <person name="Veneault-Fourrey C."/>
            <person name="LaButti K."/>
            <person name="Lindquist E.A."/>
            <person name="Lipzen A."/>
            <person name="Lundell T."/>
            <person name="Morin E."/>
            <person name="Murat C."/>
            <person name="Riley R."/>
            <person name="Ohm R."/>
            <person name="Sun H."/>
            <person name="Tunlid A."/>
            <person name="Henrissat B."/>
            <person name="Grigoriev I.V."/>
            <person name="Hibbett D.S."/>
            <person name="Martin F."/>
        </authorList>
    </citation>
    <scope>NUCLEOTIDE SEQUENCE [LARGE SCALE GENOMIC DNA]</scope>
    <source>
        <strain evidence="2">MUT 4182</strain>
    </source>
</reference>
<dbReference type="AlphaFoldDB" id="A0A0C3L6E2"/>
<dbReference type="EMBL" id="KN823427">
    <property type="protein sequence ID" value="KIO17127.1"/>
    <property type="molecule type" value="Genomic_DNA"/>
</dbReference>
<sequence length="259" mass="29410">ELAVQSGSQEWAPGFPTQLHFYHAFSRSLCRGSQCDPHNQFSRRPPLPMELVLCIIREAQIFNPHPIPNLSCTFPRGTSIKGINEDADSLVTVAVGASGSELVRRLLFASPVVGVSRLARLAWLELETFSKDQGWCSDRSAGRWSWFEIGIFRPSDVSWASYDDQDIIVPESSDIRVLPAVKPYHEEFMAWESHCNTMAGPRFEWLRGEKEFGPDHEIWACLQPGDRIGVWMCARFGGWRCEAKAARLTVREWFEPTLL</sequence>
<dbReference type="HOGENOM" id="CLU_089048_0_0_1"/>
<organism evidence="1 2">
    <name type="scientific">Tulasnella calospora MUT 4182</name>
    <dbReference type="NCBI Taxonomy" id="1051891"/>
    <lineage>
        <taxon>Eukaryota</taxon>
        <taxon>Fungi</taxon>
        <taxon>Dikarya</taxon>
        <taxon>Basidiomycota</taxon>
        <taxon>Agaricomycotina</taxon>
        <taxon>Agaricomycetes</taxon>
        <taxon>Cantharellales</taxon>
        <taxon>Tulasnellaceae</taxon>
        <taxon>Tulasnella</taxon>
    </lineage>
</organism>
<accession>A0A0C3L6E2</accession>
<protein>
    <submittedName>
        <fullName evidence="1">Uncharacterized protein</fullName>
    </submittedName>
</protein>
<reference evidence="1 2" key="1">
    <citation type="submission" date="2014-04" db="EMBL/GenBank/DDBJ databases">
        <authorList>
            <consortium name="DOE Joint Genome Institute"/>
            <person name="Kuo A."/>
            <person name="Girlanda M."/>
            <person name="Perotto S."/>
            <person name="Kohler A."/>
            <person name="Nagy L.G."/>
            <person name="Floudas D."/>
            <person name="Copeland A."/>
            <person name="Barry K.W."/>
            <person name="Cichocki N."/>
            <person name="Veneault-Fourrey C."/>
            <person name="LaButti K."/>
            <person name="Lindquist E.A."/>
            <person name="Lipzen A."/>
            <person name="Lundell T."/>
            <person name="Morin E."/>
            <person name="Murat C."/>
            <person name="Sun H."/>
            <person name="Tunlid A."/>
            <person name="Henrissat B."/>
            <person name="Grigoriev I.V."/>
            <person name="Hibbett D.S."/>
            <person name="Martin F."/>
            <person name="Nordberg H.P."/>
            <person name="Cantor M.N."/>
            <person name="Hua S.X."/>
        </authorList>
    </citation>
    <scope>NUCLEOTIDE SEQUENCE [LARGE SCALE GENOMIC DNA]</scope>
    <source>
        <strain evidence="1 2">MUT 4182</strain>
    </source>
</reference>
<name>A0A0C3L6E2_9AGAM</name>
<dbReference type="OrthoDB" id="630895at2759"/>
<feature type="non-terminal residue" evidence="1">
    <location>
        <position position="1"/>
    </location>
</feature>
<gene>
    <name evidence="1" type="ORF">M407DRAFT_246833</name>
</gene>
<proteinExistence type="predicted"/>
<dbReference type="Proteomes" id="UP000054248">
    <property type="component" value="Unassembled WGS sequence"/>
</dbReference>